<comment type="caution">
    <text evidence="1">The sequence shown here is derived from an EMBL/GenBank/DDBJ whole genome shotgun (WGS) entry which is preliminary data.</text>
</comment>
<gene>
    <name evidence="1" type="ORF">IM53_007155</name>
</gene>
<evidence type="ECO:0000313" key="2">
    <source>
        <dbReference type="Proteomes" id="UP000050546"/>
    </source>
</evidence>
<dbReference type="EMBL" id="JPYI02000036">
    <property type="protein sequence ID" value="OQP80823.1"/>
    <property type="molecule type" value="Genomic_DNA"/>
</dbReference>
<sequence length="65" mass="7541">MVRCSLDVERRMRCEHRQSRLAHCARQARWQQEDAEPTRGGACNAPRVRIRSASLLFPYFPGSQP</sequence>
<accession>A0A1V9HD71</accession>
<evidence type="ECO:0000313" key="1">
    <source>
        <dbReference type="EMBL" id="OQP80823.1"/>
    </source>
</evidence>
<dbReference type="AlphaFoldDB" id="A0A1V9HD71"/>
<reference evidence="1 2" key="1">
    <citation type="journal article" date="2016" name="Plant Pathol.">
        <title>Genetic characterization of strains named as Xanthomonas axonopodis pv. dieffenbachiae leads to a taxonomic revision of the X. axonopodis species complex.</title>
        <authorList>
            <person name="Constantin E.C."/>
            <person name="Cleenwerck I."/>
            <person name="Maes M."/>
            <person name="Baeyen S."/>
            <person name="Van Malderghem C."/>
            <person name="De Vos P."/>
            <person name="Cottyn B."/>
        </authorList>
    </citation>
    <scope>NUCLEOTIDE SEQUENCE [LARGE SCALE GENOMIC DNA]</scope>
    <source>
        <strain evidence="1 2">LMG 25940</strain>
    </source>
</reference>
<proteinExistence type="predicted"/>
<organism evidence="1 2">
    <name type="scientific">Xanthomonas phaseoli pv. dieffenbachiae</name>
    <dbReference type="NCBI Taxonomy" id="92828"/>
    <lineage>
        <taxon>Bacteria</taxon>
        <taxon>Pseudomonadati</taxon>
        <taxon>Pseudomonadota</taxon>
        <taxon>Gammaproteobacteria</taxon>
        <taxon>Lysobacterales</taxon>
        <taxon>Lysobacteraceae</taxon>
        <taxon>Xanthomonas</taxon>
    </lineage>
</organism>
<protein>
    <submittedName>
        <fullName evidence="1">Uncharacterized protein</fullName>
    </submittedName>
</protein>
<dbReference type="Proteomes" id="UP000050546">
    <property type="component" value="Unassembled WGS sequence"/>
</dbReference>
<name>A0A1V9HD71_9XANT</name>
<reference evidence="1 2" key="2">
    <citation type="journal article" date="2017" name="Plant Pathol.">
        <title>Pathogenicity and virulence gene content of Xanthomonas strains infecting Araceae, formerly known as Xanthomonas axonopodis pv. dieffenbachiae.</title>
        <authorList>
            <person name="Constantin E.C."/>
            <person name="Haegeman A."/>
            <person name="Van Vaerenbergh J."/>
            <person name="Baeyen S."/>
            <person name="Van Malderghem C."/>
            <person name="Maes M."/>
            <person name="Cottyn B."/>
        </authorList>
    </citation>
    <scope>NUCLEOTIDE SEQUENCE [LARGE SCALE GENOMIC DNA]</scope>
    <source>
        <strain evidence="1 2">LMG 25940</strain>
    </source>
</reference>